<dbReference type="Gene3D" id="3.30.40.10">
    <property type="entry name" value="Zinc/RING finger domain, C3HC4 (zinc finger)"/>
    <property type="match status" value="1"/>
</dbReference>
<comment type="pathway">
    <text evidence="2">Protein modification; protein ubiquitination.</text>
</comment>
<dbReference type="Proteomes" id="UP001303046">
    <property type="component" value="Unassembled WGS sequence"/>
</dbReference>
<keyword evidence="6" id="KW-0677">Repeat</keyword>
<evidence type="ECO:0000256" key="9">
    <source>
        <dbReference type="ARBA" id="ARBA00022833"/>
    </source>
</evidence>
<keyword evidence="5" id="KW-0479">Metal-binding</keyword>
<dbReference type="CDD" id="cd23820">
    <property type="entry name" value="RWD_RNF14"/>
    <property type="match status" value="1"/>
</dbReference>
<proteinExistence type="inferred from homology"/>
<dbReference type="InterPro" id="IPR006575">
    <property type="entry name" value="RWD_dom"/>
</dbReference>
<dbReference type="PROSITE" id="PS50908">
    <property type="entry name" value="RWD"/>
    <property type="match status" value="1"/>
</dbReference>
<sequence length="430" mass="49489">MSRQFPAEQTEEVEAVVSCFSEDFVSVDTSGEELRGVISVTLEPRSKPIVIFASDEKNYGQFETTQLSPVDLLFQLPAEYPAKKAIIDLDCIWMPISMENLILRRIDDILQENIGSAVLFLCYQEVKKIVDNTEITELHVEENRIARKNKLGPMEMLEKARDVCEKAELDEFEAHCHDCNVCFENKSGRECVRFSPCRHTFCKECVTAYFKQKLLQEISPLTCPSSNCATNAPQKLIVRLLGQEAFERYERLLLSRVLDNMGGMVVCPRIACQKPAALSQIRDNLATCLVCGYSFCTKCFKSFHGFQTCRGKYNLSVLVENSNFTWGFREVSLLEFLRATDEERRQMGYWYGGIEQLEAEMEKALKKKEWRSYAWIEQNSDRCPNCLIPIQKNEGCNFMACRMCKTNFCWKCKQILNTFNSYDHFSNGTC</sequence>
<dbReference type="Gene3D" id="2.20.25.20">
    <property type="match status" value="1"/>
</dbReference>
<keyword evidence="16" id="KW-1185">Reference proteome</keyword>
<dbReference type="CDD" id="cd20354">
    <property type="entry name" value="Rcat_RBR_RNF14"/>
    <property type="match status" value="1"/>
</dbReference>
<comment type="caution">
    <text evidence="15">The sequence shown here is derived from an EMBL/GenBank/DDBJ whole genome shotgun (WGS) entry which is preliminary data.</text>
</comment>
<dbReference type="SUPFAM" id="SSF57850">
    <property type="entry name" value="RING/U-box"/>
    <property type="match status" value="3"/>
</dbReference>
<evidence type="ECO:0000256" key="3">
    <source>
        <dbReference type="ARBA" id="ARBA00012251"/>
    </source>
</evidence>
<evidence type="ECO:0000256" key="8">
    <source>
        <dbReference type="ARBA" id="ARBA00022786"/>
    </source>
</evidence>
<dbReference type="PROSITE" id="PS00518">
    <property type="entry name" value="ZF_RING_1"/>
    <property type="match status" value="1"/>
</dbReference>
<evidence type="ECO:0000256" key="6">
    <source>
        <dbReference type="ARBA" id="ARBA00022737"/>
    </source>
</evidence>
<dbReference type="SMART" id="SM00591">
    <property type="entry name" value="RWD"/>
    <property type="match status" value="1"/>
</dbReference>
<gene>
    <name evidence="15" type="primary">Necator_chrIII.g11878</name>
    <name evidence="15" type="ORF">RB195_011112</name>
</gene>
<keyword evidence="7 11" id="KW-0863">Zinc-finger</keyword>
<evidence type="ECO:0000256" key="2">
    <source>
        <dbReference type="ARBA" id="ARBA00004906"/>
    </source>
</evidence>
<dbReference type="InterPro" id="IPR017907">
    <property type="entry name" value="Znf_RING_CS"/>
</dbReference>
<evidence type="ECO:0000256" key="7">
    <source>
        <dbReference type="ARBA" id="ARBA00022771"/>
    </source>
</evidence>
<evidence type="ECO:0000256" key="5">
    <source>
        <dbReference type="ARBA" id="ARBA00022723"/>
    </source>
</evidence>
<comment type="catalytic activity">
    <reaction evidence="1">
        <text>[E2 ubiquitin-conjugating enzyme]-S-ubiquitinyl-L-cysteine + [acceptor protein]-L-lysine = [E2 ubiquitin-conjugating enzyme]-L-cysteine + [acceptor protein]-N(6)-ubiquitinyl-L-lysine.</text>
        <dbReference type="EC" id="2.3.2.31"/>
    </reaction>
</comment>
<dbReference type="Gene3D" id="3.10.110.10">
    <property type="entry name" value="Ubiquitin Conjugating Enzyme"/>
    <property type="match status" value="1"/>
</dbReference>
<dbReference type="PROSITE" id="PS50089">
    <property type="entry name" value="ZF_RING_2"/>
    <property type="match status" value="1"/>
</dbReference>
<dbReference type="InterPro" id="IPR031127">
    <property type="entry name" value="E3_UB_ligase_RBR"/>
</dbReference>
<dbReference type="Gene3D" id="1.20.120.1750">
    <property type="match status" value="1"/>
</dbReference>
<feature type="domain" description="RWD" evidence="13">
    <location>
        <begin position="11"/>
        <end position="133"/>
    </location>
</feature>
<evidence type="ECO:0000256" key="4">
    <source>
        <dbReference type="ARBA" id="ARBA00022679"/>
    </source>
</evidence>
<comment type="similarity">
    <text evidence="10">Belongs to the RBR family. RNF14 subfamily.</text>
</comment>
<dbReference type="SUPFAM" id="SSF54495">
    <property type="entry name" value="UBC-like"/>
    <property type="match status" value="1"/>
</dbReference>
<dbReference type="InterPro" id="IPR047548">
    <property type="entry name" value="Rcat_RBR_RNF14"/>
</dbReference>
<evidence type="ECO:0000259" key="12">
    <source>
        <dbReference type="PROSITE" id="PS50089"/>
    </source>
</evidence>
<protein>
    <recommendedName>
        <fullName evidence="3">RBR-type E3 ubiquitin transferase</fullName>
        <ecNumber evidence="3">2.3.2.31</ecNumber>
    </recommendedName>
</protein>
<dbReference type="EMBL" id="JAVFWL010000003">
    <property type="protein sequence ID" value="KAK6744211.1"/>
    <property type="molecule type" value="Genomic_DNA"/>
</dbReference>
<dbReference type="EC" id="2.3.2.31" evidence="3"/>
<dbReference type="PANTHER" id="PTHR11685">
    <property type="entry name" value="RBR FAMILY RING FINGER AND IBR DOMAIN-CONTAINING"/>
    <property type="match status" value="1"/>
</dbReference>
<name>A0ABR1D2A4_NECAM</name>
<reference evidence="15 16" key="1">
    <citation type="submission" date="2023-08" db="EMBL/GenBank/DDBJ databases">
        <title>A Necator americanus chromosomal reference genome.</title>
        <authorList>
            <person name="Ilik V."/>
            <person name="Petrzelkova K.J."/>
            <person name="Pardy F."/>
            <person name="Fuh T."/>
            <person name="Niatou-Singa F.S."/>
            <person name="Gouil Q."/>
            <person name="Baker L."/>
            <person name="Ritchie M.E."/>
            <person name="Jex A.R."/>
            <person name="Gazzola D."/>
            <person name="Li H."/>
            <person name="Toshio Fujiwara R."/>
            <person name="Zhan B."/>
            <person name="Aroian R.V."/>
            <person name="Pafco B."/>
            <person name="Schwarz E.M."/>
        </authorList>
    </citation>
    <scope>NUCLEOTIDE SEQUENCE [LARGE SCALE GENOMIC DNA]</scope>
    <source>
        <strain evidence="15 16">Aroian</strain>
        <tissue evidence="15">Whole animal</tissue>
    </source>
</reference>
<keyword evidence="4" id="KW-0808">Transferase</keyword>
<dbReference type="Pfam" id="PF05773">
    <property type="entry name" value="RWD"/>
    <property type="match status" value="1"/>
</dbReference>
<dbReference type="InterPro" id="IPR013083">
    <property type="entry name" value="Znf_RING/FYVE/PHD"/>
</dbReference>
<evidence type="ECO:0000259" key="14">
    <source>
        <dbReference type="PROSITE" id="PS51873"/>
    </source>
</evidence>
<evidence type="ECO:0000256" key="11">
    <source>
        <dbReference type="PROSITE-ProRule" id="PRU00175"/>
    </source>
</evidence>
<dbReference type="InterPro" id="IPR002867">
    <property type="entry name" value="IBR_dom"/>
</dbReference>
<organism evidence="15 16">
    <name type="scientific">Necator americanus</name>
    <name type="common">Human hookworm</name>
    <dbReference type="NCBI Taxonomy" id="51031"/>
    <lineage>
        <taxon>Eukaryota</taxon>
        <taxon>Metazoa</taxon>
        <taxon>Ecdysozoa</taxon>
        <taxon>Nematoda</taxon>
        <taxon>Chromadorea</taxon>
        <taxon>Rhabditida</taxon>
        <taxon>Rhabditina</taxon>
        <taxon>Rhabditomorpha</taxon>
        <taxon>Strongyloidea</taxon>
        <taxon>Ancylostomatidae</taxon>
        <taxon>Bunostominae</taxon>
        <taxon>Necator</taxon>
    </lineage>
</organism>
<evidence type="ECO:0000313" key="16">
    <source>
        <dbReference type="Proteomes" id="UP001303046"/>
    </source>
</evidence>
<dbReference type="CDD" id="cd20341">
    <property type="entry name" value="BRcat_RBR_RNF14"/>
    <property type="match status" value="1"/>
</dbReference>
<dbReference type="SMART" id="SM00184">
    <property type="entry name" value="RING"/>
    <property type="match status" value="2"/>
</dbReference>
<dbReference type="SMART" id="SM00647">
    <property type="entry name" value="IBR"/>
    <property type="match status" value="2"/>
</dbReference>
<evidence type="ECO:0000256" key="10">
    <source>
        <dbReference type="ARBA" id="ARBA00044508"/>
    </source>
</evidence>
<dbReference type="Pfam" id="PF22191">
    <property type="entry name" value="IBR_1"/>
    <property type="match status" value="1"/>
</dbReference>
<feature type="domain" description="RING-type" evidence="14">
    <location>
        <begin position="175"/>
        <end position="430"/>
    </location>
</feature>
<dbReference type="InterPro" id="IPR044066">
    <property type="entry name" value="TRIAD_supradom"/>
</dbReference>
<evidence type="ECO:0000313" key="15">
    <source>
        <dbReference type="EMBL" id="KAK6744211.1"/>
    </source>
</evidence>
<accession>A0ABR1D2A4</accession>
<keyword evidence="9" id="KW-0862">Zinc</keyword>
<keyword evidence="8" id="KW-0833">Ubl conjugation pathway</keyword>
<evidence type="ECO:0000256" key="1">
    <source>
        <dbReference type="ARBA" id="ARBA00001798"/>
    </source>
</evidence>
<dbReference type="InterPro" id="IPR016135">
    <property type="entry name" value="UBQ-conjugating_enzyme/RWD"/>
</dbReference>
<feature type="domain" description="RING-type" evidence="12">
    <location>
        <begin position="179"/>
        <end position="224"/>
    </location>
</feature>
<dbReference type="Pfam" id="PF01485">
    <property type="entry name" value="IBR"/>
    <property type="match status" value="1"/>
</dbReference>
<dbReference type="InterPro" id="IPR001841">
    <property type="entry name" value="Znf_RING"/>
</dbReference>
<dbReference type="PROSITE" id="PS51873">
    <property type="entry name" value="TRIAD"/>
    <property type="match status" value="1"/>
</dbReference>
<evidence type="ECO:0000259" key="13">
    <source>
        <dbReference type="PROSITE" id="PS50908"/>
    </source>
</evidence>